<reference evidence="2 3" key="1">
    <citation type="submission" date="2019-02" db="EMBL/GenBank/DDBJ databases">
        <title>Deep-cultivation of Planctomycetes and their phenomic and genomic characterization uncovers novel biology.</title>
        <authorList>
            <person name="Wiegand S."/>
            <person name="Jogler M."/>
            <person name="Boedeker C."/>
            <person name="Pinto D."/>
            <person name="Vollmers J."/>
            <person name="Rivas-Marin E."/>
            <person name="Kohn T."/>
            <person name="Peeters S.H."/>
            <person name="Heuer A."/>
            <person name="Rast P."/>
            <person name="Oberbeckmann S."/>
            <person name="Bunk B."/>
            <person name="Jeske O."/>
            <person name="Meyerdierks A."/>
            <person name="Storesund J.E."/>
            <person name="Kallscheuer N."/>
            <person name="Luecker S."/>
            <person name="Lage O.M."/>
            <person name="Pohl T."/>
            <person name="Merkel B.J."/>
            <person name="Hornburger P."/>
            <person name="Mueller R.-W."/>
            <person name="Bruemmer F."/>
            <person name="Labrenz M."/>
            <person name="Spormann A.M."/>
            <person name="Op den Camp H."/>
            <person name="Overmann J."/>
            <person name="Amann R."/>
            <person name="Jetten M.S.M."/>
            <person name="Mascher T."/>
            <person name="Medema M.H."/>
            <person name="Devos D.P."/>
            <person name="Kaster A.-K."/>
            <person name="Ovreas L."/>
            <person name="Rohde M."/>
            <person name="Galperin M.Y."/>
            <person name="Jogler C."/>
        </authorList>
    </citation>
    <scope>NUCLEOTIDE SEQUENCE [LARGE SCALE GENOMIC DNA]</scope>
    <source>
        <strain evidence="2 3">Q31a</strain>
    </source>
</reference>
<feature type="repeat" description="TPR" evidence="1">
    <location>
        <begin position="107"/>
        <end position="140"/>
    </location>
</feature>
<dbReference type="OrthoDB" id="9778733at2"/>
<dbReference type="Gene3D" id="3.40.50.2000">
    <property type="entry name" value="Glycogen Phosphorylase B"/>
    <property type="match status" value="1"/>
</dbReference>
<dbReference type="AlphaFoldDB" id="A0A518GFP9"/>
<dbReference type="PANTHER" id="PTHR44809:SF1">
    <property type="entry name" value="PROTEIN O-MANNOSYL-TRANSFERASE TMTC1"/>
    <property type="match status" value="1"/>
</dbReference>
<dbReference type="PROSITE" id="PS50005">
    <property type="entry name" value="TPR"/>
    <property type="match status" value="3"/>
</dbReference>
<dbReference type="Proteomes" id="UP000318017">
    <property type="component" value="Chromosome"/>
</dbReference>
<keyword evidence="1" id="KW-0802">TPR repeat</keyword>
<dbReference type="SMART" id="SM00028">
    <property type="entry name" value="TPR"/>
    <property type="match status" value="4"/>
</dbReference>
<dbReference type="PANTHER" id="PTHR44809">
    <property type="match status" value="1"/>
</dbReference>
<sequence length="459" mass="52104">MNTSHQNALQRGWQFHQQKHFAHAERIYRAVLQEDSQNANAWCYLGIALHDQRDYPAAVAAYRQALQLHPEFPIALNNLGNSLRYVGEFEESDRSFQHAIDLKPDYFNAYKNRGTLHVWTGQLDKGLLYYQQALELNPNDAELHRNLGVIYLLQGRFAEGWAEYRWRWKVGDLHRPQIAAPVWNGQDLRGKSILLTAEQGLGDTLHFVRMANLLRQHGAQTLIYCQAPLVALLQQSAELGPVFPNSLQPEGRFDFQCSLLDVADVLQIRADNVPATLPYLHASEHLRSYWAGRLPRSPGKFRIGIAWQGNPDHQADLFRSVPLKEFECLSQIPEVELVSFQTGQGTEQLQQWQGSSAVLSLGPQIDQTGGAFMDTAAIMETLDLVISSDTSIAHLAGGLNVPTWIALGFVPDWRWMLAREDSPWYPSIRLFRQAKIGDWQTVFERMASEVKRIVVSRGT</sequence>
<protein>
    <submittedName>
        <fullName evidence="2">Photosystem I assembly protein Ycf3</fullName>
    </submittedName>
</protein>
<dbReference type="Gene3D" id="1.25.40.10">
    <property type="entry name" value="Tetratricopeptide repeat domain"/>
    <property type="match status" value="2"/>
</dbReference>
<dbReference type="InterPro" id="IPR011990">
    <property type="entry name" value="TPR-like_helical_dom_sf"/>
</dbReference>
<dbReference type="RefSeq" id="WP_145084771.1">
    <property type="nucleotide sequence ID" value="NZ_CP036298.1"/>
</dbReference>
<evidence type="ECO:0000313" key="3">
    <source>
        <dbReference type="Proteomes" id="UP000318017"/>
    </source>
</evidence>
<dbReference type="Pfam" id="PF13414">
    <property type="entry name" value="TPR_11"/>
    <property type="match status" value="1"/>
</dbReference>
<name>A0A518GFP9_9BACT</name>
<proteinExistence type="predicted"/>
<dbReference type="KEGG" id="ahel:Q31a_58030"/>
<feature type="repeat" description="TPR" evidence="1">
    <location>
        <begin position="73"/>
        <end position="106"/>
    </location>
</feature>
<organism evidence="2 3">
    <name type="scientific">Aureliella helgolandensis</name>
    <dbReference type="NCBI Taxonomy" id="2527968"/>
    <lineage>
        <taxon>Bacteria</taxon>
        <taxon>Pseudomonadati</taxon>
        <taxon>Planctomycetota</taxon>
        <taxon>Planctomycetia</taxon>
        <taxon>Pirellulales</taxon>
        <taxon>Pirellulaceae</taxon>
        <taxon>Aureliella</taxon>
    </lineage>
</organism>
<dbReference type="SUPFAM" id="SSF53756">
    <property type="entry name" value="UDP-Glycosyltransferase/glycogen phosphorylase"/>
    <property type="match status" value="1"/>
</dbReference>
<dbReference type="EMBL" id="CP036298">
    <property type="protein sequence ID" value="QDV27414.1"/>
    <property type="molecule type" value="Genomic_DNA"/>
</dbReference>
<dbReference type="InterPro" id="IPR019734">
    <property type="entry name" value="TPR_rpt"/>
</dbReference>
<keyword evidence="3" id="KW-1185">Reference proteome</keyword>
<gene>
    <name evidence="2" type="ORF">Q31a_58030</name>
</gene>
<dbReference type="Pfam" id="PF13374">
    <property type="entry name" value="TPR_10"/>
    <property type="match status" value="1"/>
</dbReference>
<dbReference type="InterPro" id="IPR052943">
    <property type="entry name" value="TMTC_O-mannosyl-trnsfr"/>
</dbReference>
<dbReference type="PROSITE" id="PS50293">
    <property type="entry name" value="TPR_REGION"/>
    <property type="match status" value="2"/>
</dbReference>
<feature type="repeat" description="TPR" evidence="1">
    <location>
        <begin position="39"/>
        <end position="72"/>
    </location>
</feature>
<dbReference type="SUPFAM" id="SSF48452">
    <property type="entry name" value="TPR-like"/>
    <property type="match status" value="1"/>
</dbReference>
<evidence type="ECO:0000313" key="2">
    <source>
        <dbReference type="EMBL" id="QDV27414.1"/>
    </source>
</evidence>
<dbReference type="Pfam" id="PF00515">
    <property type="entry name" value="TPR_1"/>
    <property type="match status" value="1"/>
</dbReference>
<evidence type="ECO:0000256" key="1">
    <source>
        <dbReference type="PROSITE-ProRule" id="PRU00339"/>
    </source>
</evidence>
<accession>A0A518GFP9</accession>